<name>A0A327TI46_9SPHI</name>
<evidence type="ECO:0000256" key="17">
    <source>
        <dbReference type="RuleBase" id="RU003476"/>
    </source>
</evidence>
<evidence type="ECO:0000256" key="10">
    <source>
        <dbReference type="ARBA" id="ARBA00035861"/>
    </source>
</evidence>
<comment type="catalytic activity">
    <reaction evidence="10">
        <text>8-oxo-dGTP + H2O = 8-oxo-dGMP + diphosphate + H(+)</text>
        <dbReference type="Rhea" id="RHEA:31575"/>
        <dbReference type="ChEBI" id="CHEBI:15377"/>
        <dbReference type="ChEBI" id="CHEBI:15378"/>
        <dbReference type="ChEBI" id="CHEBI:33019"/>
        <dbReference type="ChEBI" id="CHEBI:63224"/>
        <dbReference type="ChEBI" id="CHEBI:77896"/>
        <dbReference type="EC" id="3.6.1.55"/>
    </reaction>
</comment>
<evidence type="ECO:0000259" key="18">
    <source>
        <dbReference type="PROSITE" id="PS51462"/>
    </source>
</evidence>
<dbReference type="PANTHER" id="PTHR47707:SF1">
    <property type="entry name" value="NUDIX HYDROLASE FAMILY PROTEIN"/>
    <property type="match status" value="1"/>
</dbReference>
<dbReference type="STRING" id="188932.AY601_3114"/>
<comment type="caution">
    <text evidence="19">The sequence shown here is derived from an EMBL/GenBank/DDBJ whole genome shotgun (WGS) entry which is preliminary data.</text>
</comment>
<keyword evidence="3" id="KW-0515">Mutator protein</keyword>
<evidence type="ECO:0000256" key="6">
    <source>
        <dbReference type="ARBA" id="ARBA00022763"/>
    </source>
</evidence>
<dbReference type="SUPFAM" id="SSF55811">
    <property type="entry name" value="Nudix"/>
    <property type="match status" value="1"/>
</dbReference>
<evidence type="ECO:0000256" key="1">
    <source>
        <dbReference type="ARBA" id="ARBA00001946"/>
    </source>
</evidence>
<evidence type="ECO:0000256" key="9">
    <source>
        <dbReference type="ARBA" id="ARBA00023204"/>
    </source>
</evidence>
<dbReference type="OrthoDB" id="9810648at2"/>
<keyword evidence="7 17" id="KW-0378">Hydrolase</keyword>
<comment type="similarity">
    <text evidence="2 17">Belongs to the Nudix hydrolase family.</text>
</comment>
<dbReference type="InterPro" id="IPR015797">
    <property type="entry name" value="NUDIX_hydrolase-like_dom_sf"/>
</dbReference>
<dbReference type="RefSeq" id="WP_111632211.1">
    <property type="nucleotide sequence ID" value="NZ_QLLR01000001.1"/>
</dbReference>
<feature type="domain" description="Nudix hydrolase" evidence="18">
    <location>
        <begin position="1"/>
        <end position="126"/>
    </location>
</feature>
<dbReference type="GO" id="GO:0044715">
    <property type="term" value="F:8-oxo-dGDP phosphatase activity"/>
    <property type="evidence" value="ECO:0007669"/>
    <property type="project" value="TreeGrafter"/>
</dbReference>
<evidence type="ECO:0000256" key="4">
    <source>
        <dbReference type="ARBA" id="ARBA00022705"/>
    </source>
</evidence>
<evidence type="ECO:0000256" key="5">
    <source>
        <dbReference type="ARBA" id="ARBA00022723"/>
    </source>
</evidence>
<dbReference type="GO" id="GO:0044716">
    <property type="term" value="F:8-oxo-GDP phosphatase activity"/>
    <property type="evidence" value="ECO:0007669"/>
    <property type="project" value="TreeGrafter"/>
</dbReference>
<accession>A0A327TI46</accession>
<dbReference type="PROSITE" id="PS00893">
    <property type="entry name" value="NUDIX_BOX"/>
    <property type="match status" value="1"/>
</dbReference>
<comment type="cofactor">
    <cofactor evidence="1">
        <name>Mg(2+)</name>
        <dbReference type="ChEBI" id="CHEBI:18420"/>
    </cofactor>
</comment>
<keyword evidence="8" id="KW-0460">Magnesium</keyword>
<protein>
    <recommendedName>
        <fullName evidence="13">8-oxo-dGTP diphosphatase</fullName>
        <ecNumber evidence="12">3.6.1.55</ecNumber>
    </recommendedName>
    <alternativeName>
        <fullName evidence="16">7,8-dihydro-8-oxoguanine-triphosphatase</fullName>
    </alternativeName>
    <alternativeName>
        <fullName evidence="15">Mutator protein MutT</fullName>
    </alternativeName>
    <alternativeName>
        <fullName evidence="14">dGTP pyrophosphohydrolase</fullName>
    </alternativeName>
</protein>
<dbReference type="GO" id="GO:0006281">
    <property type="term" value="P:DNA repair"/>
    <property type="evidence" value="ECO:0007669"/>
    <property type="project" value="UniProtKB-KW"/>
</dbReference>
<evidence type="ECO:0000313" key="19">
    <source>
        <dbReference type="EMBL" id="RAJ37517.1"/>
    </source>
</evidence>
<dbReference type="PANTHER" id="PTHR47707">
    <property type="entry name" value="8-OXO-DGTP DIPHOSPHATASE"/>
    <property type="match status" value="1"/>
</dbReference>
<keyword evidence="6" id="KW-0227">DNA damage</keyword>
<comment type="catalytic activity">
    <reaction evidence="11">
        <text>8-oxo-GTP + H2O = 8-oxo-GMP + diphosphate + H(+)</text>
        <dbReference type="Rhea" id="RHEA:67616"/>
        <dbReference type="ChEBI" id="CHEBI:15377"/>
        <dbReference type="ChEBI" id="CHEBI:15378"/>
        <dbReference type="ChEBI" id="CHEBI:33019"/>
        <dbReference type="ChEBI" id="CHEBI:143553"/>
        <dbReference type="ChEBI" id="CHEBI:145694"/>
    </reaction>
</comment>
<evidence type="ECO:0000256" key="12">
    <source>
        <dbReference type="ARBA" id="ARBA00038905"/>
    </source>
</evidence>
<dbReference type="EC" id="3.6.1.55" evidence="12"/>
<evidence type="ECO:0000256" key="15">
    <source>
        <dbReference type="ARBA" id="ARBA00041979"/>
    </source>
</evidence>
<dbReference type="GO" id="GO:0035539">
    <property type="term" value="F:8-oxo-7,8-dihydrodeoxyguanosine triphosphate pyrophosphatase activity"/>
    <property type="evidence" value="ECO:0007669"/>
    <property type="project" value="UniProtKB-EC"/>
</dbReference>
<evidence type="ECO:0000256" key="7">
    <source>
        <dbReference type="ARBA" id="ARBA00022801"/>
    </source>
</evidence>
<keyword evidence="9" id="KW-0234">DNA repair</keyword>
<evidence type="ECO:0000256" key="11">
    <source>
        <dbReference type="ARBA" id="ARBA00036904"/>
    </source>
</evidence>
<reference evidence="19 20" key="1">
    <citation type="submission" date="2018-06" db="EMBL/GenBank/DDBJ databases">
        <title>Genomic Encyclopedia of Archaeal and Bacterial Type Strains, Phase II (KMG-II): from individual species to whole genera.</title>
        <authorList>
            <person name="Goeker M."/>
        </authorList>
    </citation>
    <scope>NUCLEOTIDE SEQUENCE [LARGE SCALE GENOMIC DNA]</scope>
    <source>
        <strain evidence="19 20">DSM 14825</strain>
    </source>
</reference>
<dbReference type="Gene3D" id="3.90.79.10">
    <property type="entry name" value="Nucleoside Triphosphate Pyrophosphohydrolase"/>
    <property type="match status" value="1"/>
</dbReference>
<organism evidence="19 20">
    <name type="scientific">Pedobacter cryoconitis</name>
    <dbReference type="NCBI Taxonomy" id="188932"/>
    <lineage>
        <taxon>Bacteria</taxon>
        <taxon>Pseudomonadati</taxon>
        <taxon>Bacteroidota</taxon>
        <taxon>Sphingobacteriia</taxon>
        <taxon>Sphingobacteriales</taxon>
        <taxon>Sphingobacteriaceae</taxon>
        <taxon>Pedobacter</taxon>
    </lineage>
</organism>
<proteinExistence type="inferred from homology"/>
<dbReference type="InterPro" id="IPR000086">
    <property type="entry name" value="NUDIX_hydrolase_dom"/>
</dbReference>
<evidence type="ECO:0000256" key="3">
    <source>
        <dbReference type="ARBA" id="ARBA00022457"/>
    </source>
</evidence>
<dbReference type="GO" id="GO:0008413">
    <property type="term" value="F:8-oxo-7,8-dihydroguanosine triphosphate pyrophosphatase activity"/>
    <property type="evidence" value="ECO:0007669"/>
    <property type="project" value="TreeGrafter"/>
</dbReference>
<dbReference type="EMBL" id="QLLR01000001">
    <property type="protein sequence ID" value="RAJ37517.1"/>
    <property type="molecule type" value="Genomic_DNA"/>
</dbReference>
<dbReference type="AlphaFoldDB" id="A0A327TI46"/>
<keyword evidence="5" id="KW-0479">Metal-binding</keyword>
<evidence type="ECO:0000256" key="16">
    <source>
        <dbReference type="ARBA" id="ARBA00042798"/>
    </source>
</evidence>
<dbReference type="InterPro" id="IPR047127">
    <property type="entry name" value="MutT-like"/>
</dbReference>
<keyword evidence="4" id="KW-0235">DNA replication</keyword>
<dbReference type="GO" id="GO:0046872">
    <property type="term" value="F:metal ion binding"/>
    <property type="evidence" value="ECO:0007669"/>
    <property type="project" value="UniProtKB-KW"/>
</dbReference>
<evidence type="ECO:0000256" key="13">
    <source>
        <dbReference type="ARBA" id="ARBA00040794"/>
    </source>
</evidence>
<dbReference type="PRINTS" id="PR00502">
    <property type="entry name" value="NUDIXFAMILY"/>
</dbReference>
<gene>
    <name evidence="19" type="ORF">LY11_00595</name>
</gene>
<dbReference type="Proteomes" id="UP000249754">
    <property type="component" value="Unassembled WGS sequence"/>
</dbReference>
<dbReference type="Pfam" id="PF00293">
    <property type="entry name" value="NUDIX"/>
    <property type="match status" value="1"/>
</dbReference>
<evidence type="ECO:0000256" key="14">
    <source>
        <dbReference type="ARBA" id="ARBA00041592"/>
    </source>
</evidence>
<evidence type="ECO:0000256" key="2">
    <source>
        <dbReference type="ARBA" id="ARBA00005582"/>
    </source>
</evidence>
<dbReference type="GO" id="GO:0006260">
    <property type="term" value="P:DNA replication"/>
    <property type="evidence" value="ECO:0007669"/>
    <property type="project" value="UniProtKB-KW"/>
</dbReference>
<dbReference type="InterPro" id="IPR020476">
    <property type="entry name" value="Nudix_hydrolase"/>
</dbReference>
<dbReference type="CDD" id="cd03425">
    <property type="entry name" value="NUDIX_MutT_NudA_like"/>
    <property type="match status" value="1"/>
</dbReference>
<evidence type="ECO:0000256" key="8">
    <source>
        <dbReference type="ARBA" id="ARBA00022842"/>
    </source>
</evidence>
<dbReference type="PROSITE" id="PS51462">
    <property type="entry name" value="NUDIX"/>
    <property type="match status" value="1"/>
</dbReference>
<sequence length="130" mass="14847">MIDVSCALIISQNGQVLVAQRSLTMQLPLKWEFPGGKVEPGETAEDCLIREIREELGVEIRVVKKMEPSVYDQGKQVIRLLPFQCELLTGEIKLTEHAAFQWLFPDELMKLDWAAADIPIVKNFMDEMML</sequence>
<dbReference type="InterPro" id="IPR020084">
    <property type="entry name" value="NUDIX_hydrolase_CS"/>
</dbReference>
<evidence type="ECO:0000313" key="20">
    <source>
        <dbReference type="Proteomes" id="UP000249754"/>
    </source>
</evidence>